<reference evidence="7" key="1">
    <citation type="submission" date="2025-08" db="UniProtKB">
        <authorList>
            <consortium name="Ensembl"/>
        </authorList>
    </citation>
    <scope>IDENTIFICATION</scope>
</reference>
<protein>
    <submittedName>
        <fullName evidence="7">RIKEN cDNA 2310057J18 gene</fullName>
    </submittedName>
</protein>
<comment type="similarity">
    <text evidence="2">Belongs to the LEG1 family.</text>
</comment>
<dbReference type="GeneTree" id="ENSGT00390000004904"/>
<sequence length="249" mass="28649">MAFLAFWAWALVGCLAAAALAQDSNLSTLYPPLWDESPEQFSDYRVENGKYIIDPWVFTDRMGMYRILLNQTAKYFAKFAPENEQNILWGLPLQHGWQYRSGRLADPTRRTDCGYYPGDTLCISVDSWWADINYYLSVPPFLAAIDSGILNISSTQIKILPPPEDEAKFCYDVSGCQSFVPEIMDGWRAFFQYMQSPSSDFEGLLKYLWDAHTSSLDYPVSVFVDSRNNLWAHFSFLFLMCVHVYISCM</sequence>
<dbReference type="AlphaFoldDB" id="A0A8C6QS91"/>
<feature type="signal peptide" evidence="6">
    <location>
        <begin position="1"/>
        <end position="21"/>
    </location>
</feature>
<feature type="chain" id="PRO_5034716348" evidence="6">
    <location>
        <begin position="22"/>
        <end position="249"/>
    </location>
</feature>
<dbReference type="Pfam" id="PF05612">
    <property type="entry name" value="Leg1"/>
    <property type="match status" value="1"/>
</dbReference>
<evidence type="ECO:0000256" key="3">
    <source>
        <dbReference type="ARBA" id="ARBA00022525"/>
    </source>
</evidence>
<dbReference type="Proteomes" id="UP000694381">
    <property type="component" value="Unassembled WGS sequence"/>
</dbReference>
<keyword evidence="3" id="KW-0964">Secreted</keyword>
<accession>A0A8C6QS91</accession>
<organism evidence="7 8">
    <name type="scientific">Nannospalax galili</name>
    <name type="common">Northern Israeli blind subterranean mole rat</name>
    <name type="synonym">Spalax galili</name>
    <dbReference type="NCBI Taxonomy" id="1026970"/>
    <lineage>
        <taxon>Eukaryota</taxon>
        <taxon>Metazoa</taxon>
        <taxon>Chordata</taxon>
        <taxon>Craniata</taxon>
        <taxon>Vertebrata</taxon>
        <taxon>Euteleostomi</taxon>
        <taxon>Mammalia</taxon>
        <taxon>Eutheria</taxon>
        <taxon>Euarchontoglires</taxon>
        <taxon>Glires</taxon>
        <taxon>Rodentia</taxon>
        <taxon>Myomorpha</taxon>
        <taxon>Muroidea</taxon>
        <taxon>Spalacidae</taxon>
        <taxon>Spalacinae</taxon>
        <taxon>Nannospalax</taxon>
    </lineage>
</organism>
<evidence type="ECO:0000256" key="2">
    <source>
        <dbReference type="ARBA" id="ARBA00009122"/>
    </source>
</evidence>
<dbReference type="PANTHER" id="PTHR18820">
    <property type="entry name" value="LEG1"/>
    <property type="match status" value="1"/>
</dbReference>
<evidence type="ECO:0000313" key="7">
    <source>
        <dbReference type="Ensembl" id="ENSNGAP00000006207.1"/>
    </source>
</evidence>
<dbReference type="GO" id="GO:0005615">
    <property type="term" value="C:extracellular space"/>
    <property type="evidence" value="ECO:0007669"/>
    <property type="project" value="TreeGrafter"/>
</dbReference>
<evidence type="ECO:0000256" key="1">
    <source>
        <dbReference type="ARBA" id="ARBA00004613"/>
    </source>
</evidence>
<gene>
    <name evidence="7" type="primary">LOC103751366</name>
</gene>
<dbReference type="InterPro" id="IPR008499">
    <property type="entry name" value="Leg1"/>
</dbReference>
<name>A0A8C6QS91_NANGA</name>
<dbReference type="PANTHER" id="PTHR18820:SF1">
    <property type="entry name" value="PROTEIN LEG1 HOMOLOG"/>
    <property type="match status" value="1"/>
</dbReference>
<keyword evidence="8" id="KW-1185">Reference proteome</keyword>
<evidence type="ECO:0000256" key="4">
    <source>
        <dbReference type="ARBA" id="ARBA00022729"/>
    </source>
</evidence>
<comment type="subcellular location">
    <subcellularLocation>
        <location evidence="1">Secreted</location>
    </subcellularLocation>
</comment>
<dbReference type="Ensembl" id="ENSNGAT00000011012.1">
    <property type="protein sequence ID" value="ENSNGAP00000006207.1"/>
    <property type="gene ID" value="ENSNGAG00000009125.1"/>
</dbReference>
<reference evidence="7" key="2">
    <citation type="submission" date="2025-09" db="UniProtKB">
        <authorList>
            <consortium name="Ensembl"/>
        </authorList>
    </citation>
    <scope>IDENTIFICATION</scope>
</reference>
<evidence type="ECO:0000256" key="5">
    <source>
        <dbReference type="ARBA" id="ARBA00023180"/>
    </source>
</evidence>
<proteinExistence type="inferred from homology"/>
<evidence type="ECO:0000256" key="6">
    <source>
        <dbReference type="SAM" id="SignalP"/>
    </source>
</evidence>
<evidence type="ECO:0000313" key="8">
    <source>
        <dbReference type="Proteomes" id="UP000694381"/>
    </source>
</evidence>
<keyword evidence="4 6" id="KW-0732">Signal</keyword>
<keyword evidence="5" id="KW-0325">Glycoprotein</keyword>